<dbReference type="GO" id="GO:0003700">
    <property type="term" value="F:DNA-binding transcription factor activity"/>
    <property type="evidence" value="ECO:0007669"/>
    <property type="project" value="InterPro"/>
</dbReference>
<gene>
    <name evidence="5" type="ORF">HZI73_08075</name>
</gene>
<evidence type="ECO:0000256" key="2">
    <source>
        <dbReference type="ARBA" id="ARBA00023125"/>
    </source>
</evidence>
<dbReference type="PANTHER" id="PTHR43280:SF2">
    <property type="entry name" value="HTH-TYPE TRANSCRIPTIONAL REGULATOR EXSA"/>
    <property type="match status" value="1"/>
</dbReference>
<organism evidence="5 6">
    <name type="scientific">Vallitalea pronyensis</name>
    <dbReference type="NCBI Taxonomy" id="1348613"/>
    <lineage>
        <taxon>Bacteria</taxon>
        <taxon>Bacillati</taxon>
        <taxon>Bacillota</taxon>
        <taxon>Clostridia</taxon>
        <taxon>Lachnospirales</taxon>
        <taxon>Vallitaleaceae</taxon>
        <taxon>Vallitalea</taxon>
    </lineage>
</organism>
<dbReference type="Pfam" id="PF12833">
    <property type="entry name" value="HTH_18"/>
    <property type="match status" value="1"/>
</dbReference>
<proteinExistence type="predicted"/>
<feature type="domain" description="HTH araC/xylS-type" evidence="4">
    <location>
        <begin position="199"/>
        <end position="296"/>
    </location>
</feature>
<evidence type="ECO:0000256" key="1">
    <source>
        <dbReference type="ARBA" id="ARBA00023015"/>
    </source>
</evidence>
<evidence type="ECO:0000259" key="4">
    <source>
        <dbReference type="PROSITE" id="PS01124"/>
    </source>
</evidence>
<name>A0A8J8SG58_9FIRM</name>
<protein>
    <submittedName>
        <fullName evidence="5">Helix-turn-helix domain-containing protein</fullName>
    </submittedName>
</protein>
<keyword evidence="3" id="KW-0804">Transcription</keyword>
<dbReference type="PROSITE" id="PS01124">
    <property type="entry name" value="HTH_ARAC_FAMILY_2"/>
    <property type="match status" value="1"/>
</dbReference>
<keyword evidence="1" id="KW-0805">Transcription regulation</keyword>
<dbReference type="Proteomes" id="UP000683246">
    <property type="component" value="Chromosome"/>
</dbReference>
<sequence>MKKTKIAMDALTPYIRKAGVQGSNQWRHKKRRIYDHQWMFCTAGKAFYEEEGHVYTLVPGTLLYIEPDVPHSFWLDSDTPGMIKWVHFDFEYHKDVYDLHNMIQKNGSICFQPELPSKKFLRKRYVFEGDIELPKVLLMENKQSMTDCFDQIFRVFLQHKLSWQLEAKANWMLIMAAVISQLTESRKTATPPDHSAFIKTLCQYIEHNYHTKLTRKSLASYYGYNHDYLGKLFKGAMKKSISTYINELRIEKGKELLIHSDLTVENIAELIGYSDVYYFSKKMKAMTGMSPTDWRR</sequence>
<dbReference type="EMBL" id="CP058649">
    <property type="protein sequence ID" value="QUI22256.1"/>
    <property type="molecule type" value="Genomic_DNA"/>
</dbReference>
<dbReference type="AlphaFoldDB" id="A0A8J8SG58"/>
<dbReference type="Gene3D" id="2.60.120.10">
    <property type="entry name" value="Jelly Rolls"/>
    <property type="match status" value="1"/>
</dbReference>
<dbReference type="Gene3D" id="1.10.10.60">
    <property type="entry name" value="Homeodomain-like"/>
    <property type="match status" value="2"/>
</dbReference>
<keyword evidence="6" id="KW-1185">Reference proteome</keyword>
<dbReference type="InterPro" id="IPR037923">
    <property type="entry name" value="HTH-like"/>
</dbReference>
<dbReference type="SUPFAM" id="SSF51215">
    <property type="entry name" value="Regulatory protein AraC"/>
    <property type="match status" value="1"/>
</dbReference>
<accession>A0A8J8SG58</accession>
<dbReference type="SMART" id="SM00342">
    <property type="entry name" value="HTH_ARAC"/>
    <property type="match status" value="1"/>
</dbReference>
<evidence type="ECO:0000256" key="3">
    <source>
        <dbReference type="ARBA" id="ARBA00023163"/>
    </source>
</evidence>
<dbReference type="InterPro" id="IPR009057">
    <property type="entry name" value="Homeodomain-like_sf"/>
</dbReference>
<dbReference type="PANTHER" id="PTHR43280">
    <property type="entry name" value="ARAC-FAMILY TRANSCRIPTIONAL REGULATOR"/>
    <property type="match status" value="1"/>
</dbReference>
<evidence type="ECO:0000313" key="6">
    <source>
        <dbReference type="Proteomes" id="UP000683246"/>
    </source>
</evidence>
<dbReference type="InterPro" id="IPR018060">
    <property type="entry name" value="HTH_AraC"/>
</dbReference>
<dbReference type="RefSeq" id="WP_212697738.1">
    <property type="nucleotide sequence ID" value="NZ_CP058649.1"/>
</dbReference>
<dbReference type="InterPro" id="IPR014710">
    <property type="entry name" value="RmlC-like_jellyroll"/>
</dbReference>
<dbReference type="SUPFAM" id="SSF46689">
    <property type="entry name" value="Homeodomain-like"/>
    <property type="match status" value="2"/>
</dbReference>
<keyword evidence="2" id="KW-0238">DNA-binding</keyword>
<dbReference type="Pfam" id="PF02311">
    <property type="entry name" value="AraC_binding"/>
    <property type="match status" value="1"/>
</dbReference>
<dbReference type="GO" id="GO:0043565">
    <property type="term" value="F:sequence-specific DNA binding"/>
    <property type="evidence" value="ECO:0007669"/>
    <property type="project" value="InterPro"/>
</dbReference>
<dbReference type="InterPro" id="IPR003313">
    <property type="entry name" value="AraC-bd"/>
</dbReference>
<dbReference type="KEGG" id="vpy:HZI73_08075"/>
<evidence type="ECO:0000313" key="5">
    <source>
        <dbReference type="EMBL" id="QUI22256.1"/>
    </source>
</evidence>
<reference evidence="5" key="1">
    <citation type="submission" date="2020-07" db="EMBL/GenBank/DDBJ databases">
        <title>Vallitalea pronyensis genome.</title>
        <authorList>
            <person name="Postec A."/>
        </authorList>
    </citation>
    <scope>NUCLEOTIDE SEQUENCE</scope>
    <source>
        <strain evidence="5">FatNI3</strain>
    </source>
</reference>